<dbReference type="PANTHER" id="PTHR32309">
    <property type="entry name" value="TYROSINE-PROTEIN KINASE"/>
    <property type="match status" value="1"/>
</dbReference>
<dbReference type="Proteomes" id="UP000007590">
    <property type="component" value="Chromosome"/>
</dbReference>
<keyword evidence="7" id="KW-0067">ATP-binding</keyword>
<evidence type="ECO:0000256" key="7">
    <source>
        <dbReference type="ARBA" id="ARBA00022840"/>
    </source>
</evidence>
<evidence type="ECO:0000256" key="2">
    <source>
        <dbReference type="ARBA" id="ARBA00008883"/>
    </source>
</evidence>
<dbReference type="AlphaFoldDB" id="H8KS95"/>
<evidence type="ECO:0000256" key="1">
    <source>
        <dbReference type="ARBA" id="ARBA00007316"/>
    </source>
</evidence>
<dbReference type="FunFam" id="3.40.50.300:FF:000527">
    <property type="entry name" value="Tyrosine-protein kinase etk"/>
    <property type="match status" value="1"/>
</dbReference>
<dbReference type="EMBL" id="CP003349">
    <property type="protein sequence ID" value="AFD08003.1"/>
    <property type="molecule type" value="Genomic_DNA"/>
</dbReference>
<reference evidence="13" key="1">
    <citation type="submission" date="2012-02" db="EMBL/GenBank/DDBJ databases">
        <title>The complete genome of Solitalea canadensis DSM 3403.</title>
        <authorList>
            <consortium name="US DOE Joint Genome Institute (JGI-PGF)"/>
            <person name="Lucas S."/>
            <person name="Copeland A."/>
            <person name="Lapidus A."/>
            <person name="Glavina del Rio T."/>
            <person name="Dalin E."/>
            <person name="Tice H."/>
            <person name="Bruce D."/>
            <person name="Goodwin L."/>
            <person name="Pitluck S."/>
            <person name="Peters L."/>
            <person name="Ovchinnikova G."/>
            <person name="Lu M."/>
            <person name="Kyrpides N."/>
            <person name="Mavromatis K."/>
            <person name="Ivanova N."/>
            <person name="Brettin T."/>
            <person name="Detter J.C."/>
            <person name="Han C."/>
            <person name="Larimer F."/>
            <person name="Land M."/>
            <person name="Hauser L."/>
            <person name="Markowitz V."/>
            <person name="Cheng J.-F."/>
            <person name="Hugenholtz P."/>
            <person name="Woyke T."/>
            <person name="Wu D."/>
            <person name="Spring S."/>
            <person name="Schroeder M."/>
            <person name="Kopitz M."/>
            <person name="Brambilla E."/>
            <person name="Klenk H.-P."/>
            <person name="Eisen J.A."/>
        </authorList>
    </citation>
    <scope>NUCLEOTIDE SEQUENCE</scope>
    <source>
        <strain evidence="13">DSM 3403</strain>
    </source>
</reference>
<dbReference type="GO" id="GO:0042802">
    <property type="term" value="F:identical protein binding"/>
    <property type="evidence" value="ECO:0007669"/>
    <property type="project" value="UniProtKB-ARBA"/>
</dbReference>
<feature type="transmembrane region" description="Helical" evidence="10">
    <location>
        <begin position="31"/>
        <end position="50"/>
    </location>
</feature>
<dbReference type="InterPro" id="IPR025669">
    <property type="entry name" value="AAA_dom"/>
</dbReference>
<accession>H8KS95</accession>
<evidence type="ECO:0000259" key="12">
    <source>
        <dbReference type="Pfam" id="PF13807"/>
    </source>
</evidence>
<keyword evidence="6" id="KW-0418">Kinase</keyword>
<evidence type="ECO:0000256" key="6">
    <source>
        <dbReference type="ARBA" id="ARBA00022777"/>
    </source>
</evidence>
<evidence type="ECO:0000256" key="4">
    <source>
        <dbReference type="ARBA" id="ARBA00022679"/>
    </source>
</evidence>
<dbReference type="eggNOG" id="COG0489">
    <property type="taxonomic scope" value="Bacteria"/>
</dbReference>
<dbReference type="STRING" id="929556.Solca_2984"/>
<keyword evidence="4" id="KW-0808">Transferase</keyword>
<dbReference type="GO" id="GO:0005524">
    <property type="term" value="F:ATP binding"/>
    <property type="evidence" value="ECO:0007669"/>
    <property type="project" value="UniProtKB-KW"/>
</dbReference>
<dbReference type="PANTHER" id="PTHR32309:SF13">
    <property type="entry name" value="FERRIC ENTEROBACTIN TRANSPORT PROTEIN FEPE"/>
    <property type="match status" value="1"/>
</dbReference>
<dbReference type="Pfam" id="PF13614">
    <property type="entry name" value="AAA_31"/>
    <property type="match status" value="1"/>
</dbReference>
<dbReference type="InterPro" id="IPR027417">
    <property type="entry name" value="P-loop_NTPase"/>
</dbReference>
<evidence type="ECO:0000256" key="9">
    <source>
        <dbReference type="ARBA" id="ARBA00051245"/>
    </source>
</evidence>
<dbReference type="OrthoDB" id="9794577at2"/>
<dbReference type="Pfam" id="PF13807">
    <property type="entry name" value="GNVR"/>
    <property type="match status" value="1"/>
</dbReference>
<evidence type="ECO:0000256" key="5">
    <source>
        <dbReference type="ARBA" id="ARBA00022741"/>
    </source>
</evidence>
<sequence length="778" mass="87633">MSTPSIDPFFSEPDKLTDFNLKATVLKYVAYWQWFTISMIAALGVAYFFMNTQNPEYAIRTSIMIKDEKKGLGQDELMKQLDIFGSNKVVENEIEVLKSYTLMEKVIKDLNLNIVYSHVDGLRQVDLYKQSPIIIDLIQPNDAIYAEPLEVKILNKTSVEVNEKEFPLNKIIKTQYGIIRFTTTGSNPAITHLTVAVKPLNAQVEKYLSIINIEAASKMSSVLNISLSTPVPQKGKDLLNKLVEEYNIASIADKNEVARITLDFIEERLKLISGDLSTVEKNVEDFKTREGITDISAESKLFLESVKENDAQLNQVKIQQSVLNNIADYVRGKANGSNTVPATLGISDPNLLKTIEQLNELELKRKSAVKLVRSDNPIIIGYDEQIQSLKLSLKDILITLNNSLNITRAKLENENARMEAVIRTVPRKERQLVDISRQQAIKNNLYLFLLQKREETALSYASTVPDSRTIDTARSSTKPVKIISRNIYLLFALLGLLFPVVVIYIIELLNDKITTRKEIERQTQAPIMGEISLSEQNSLITSKNNRSVLAEQTRSLRTSLSFLAPKTKLKSLLFTSSISGEGKSFVSLNLGASLSLANKKTIILELDLRKPKLHKYLNLNNSTGLSNYLAGYTSLNEIIQKVPGHDNYFIITAGPLPPNPAELLMFGSLTELFIQLRKDFDYIIIDAPPIGLVTDAQILAEQADATLFVIRHNYTPKLQLKRLNELFKERRFKNFGLVFNAINESARYGSEYGYGYGYGNGYYIGNNTVESRTEKVRA</sequence>
<evidence type="ECO:0000313" key="13">
    <source>
        <dbReference type="EMBL" id="AFD08003.1"/>
    </source>
</evidence>
<evidence type="ECO:0000313" key="14">
    <source>
        <dbReference type="Proteomes" id="UP000007590"/>
    </source>
</evidence>
<dbReference type="Gene3D" id="3.40.50.300">
    <property type="entry name" value="P-loop containing nucleotide triphosphate hydrolases"/>
    <property type="match status" value="1"/>
</dbReference>
<comment type="similarity">
    <text evidence="2">Belongs to the etk/wzc family.</text>
</comment>
<comment type="similarity">
    <text evidence="1">Belongs to the CpsD/CapB family.</text>
</comment>
<dbReference type="InterPro" id="IPR005702">
    <property type="entry name" value="Wzc-like_C"/>
</dbReference>
<evidence type="ECO:0000256" key="3">
    <source>
        <dbReference type="ARBA" id="ARBA00011903"/>
    </source>
</evidence>
<evidence type="ECO:0000259" key="11">
    <source>
        <dbReference type="Pfam" id="PF13614"/>
    </source>
</evidence>
<evidence type="ECO:0000256" key="10">
    <source>
        <dbReference type="SAM" id="Phobius"/>
    </source>
</evidence>
<keyword evidence="14" id="KW-1185">Reference proteome</keyword>
<keyword evidence="10" id="KW-1133">Transmembrane helix</keyword>
<comment type="catalytic activity">
    <reaction evidence="9">
        <text>L-tyrosyl-[protein] + ATP = O-phospho-L-tyrosyl-[protein] + ADP + H(+)</text>
        <dbReference type="Rhea" id="RHEA:10596"/>
        <dbReference type="Rhea" id="RHEA-COMP:10136"/>
        <dbReference type="Rhea" id="RHEA-COMP:20101"/>
        <dbReference type="ChEBI" id="CHEBI:15378"/>
        <dbReference type="ChEBI" id="CHEBI:30616"/>
        <dbReference type="ChEBI" id="CHEBI:46858"/>
        <dbReference type="ChEBI" id="CHEBI:61978"/>
        <dbReference type="ChEBI" id="CHEBI:456216"/>
        <dbReference type="EC" id="2.7.10.2"/>
    </reaction>
</comment>
<feature type="domain" description="AAA" evidence="11">
    <location>
        <begin position="580"/>
        <end position="713"/>
    </location>
</feature>
<keyword evidence="8" id="KW-0829">Tyrosine-protein kinase</keyword>
<dbReference type="GO" id="GO:0004715">
    <property type="term" value="F:non-membrane spanning protein tyrosine kinase activity"/>
    <property type="evidence" value="ECO:0007669"/>
    <property type="project" value="UniProtKB-EC"/>
</dbReference>
<dbReference type="eggNOG" id="COG3206">
    <property type="taxonomic scope" value="Bacteria"/>
</dbReference>
<dbReference type="HOGENOM" id="CLU_009912_6_0_10"/>
<keyword evidence="5" id="KW-0547">Nucleotide-binding</keyword>
<name>H8KS95_SOLCM</name>
<keyword evidence="10" id="KW-0472">Membrane</keyword>
<proteinExistence type="inferred from homology"/>
<feature type="domain" description="Tyrosine-protein kinase G-rich" evidence="12">
    <location>
        <begin position="429"/>
        <end position="504"/>
    </location>
</feature>
<gene>
    <name evidence="13" type="ordered locus">Solca_2984</name>
</gene>
<feature type="transmembrane region" description="Helical" evidence="10">
    <location>
        <begin position="487"/>
        <end position="506"/>
    </location>
</feature>
<protein>
    <recommendedName>
        <fullName evidence="3">non-specific protein-tyrosine kinase</fullName>
        <ecNumber evidence="3">2.7.10.2</ecNumber>
    </recommendedName>
</protein>
<keyword evidence="10" id="KW-0812">Transmembrane</keyword>
<dbReference type="SUPFAM" id="SSF52540">
    <property type="entry name" value="P-loop containing nucleoside triphosphate hydrolases"/>
    <property type="match status" value="1"/>
</dbReference>
<organism evidence="13 14">
    <name type="scientific">Solitalea canadensis (strain ATCC 29591 / DSM 3403 / JCM 21819 / LMG 8368 / NBRC 15130 / NCIMB 12057 / USAM 9D)</name>
    <name type="common">Flexibacter canadensis</name>
    <dbReference type="NCBI Taxonomy" id="929556"/>
    <lineage>
        <taxon>Bacteria</taxon>
        <taxon>Pseudomonadati</taxon>
        <taxon>Bacteroidota</taxon>
        <taxon>Sphingobacteriia</taxon>
        <taxon>Sphingobacteriales</taxon>
        <taxon>Sphingobacteriaceae</taxon>
        <taxon>Solitalea</taxon>
    </lineage>
</organism>
<dbReference type="KEGG" id="scn:Solca_2984"/>
<dbReference type="RefSeq" id="WP_014681230.1">
    <property type="nucleotide sequence ID" value="NC_017770.1"/>
</dbReference>
<evidence type="ECO:0000256" key="8">
    <source>
        <dbReference type="ARBA" id="ARBA00023137"/>
    </source>
</evidence>
<dbReference type="GO" id="GO:0005886">
    <property type="term" value="C:plasma membrane"/>
    <property type="evidence" value="ECO:0007669"/>
    <property type="project" value="TreeGrafter"/>
</dbReference>
<dbReference type="NCBIfam" id="TIGR01007">
    <property type="entry name" value="eps_fam"/>
    <property type="match status" value="1"/>
</dbReference>
<dbReference type="InterPro" id="IPR032807">
    <property type="entry name" value="GNVR"/>
</dbReference>
<dbReference type="InterPro" id="IPR050445">
    <property type="entry name" value="Bact_polysacc_biosynth/exp"/>
</dbReference>
<dbReference type="CDD" id="cd05387">
    <property type="entry name" value="BY-kinase"/>
    <property type="match status" value="1"/>
</dbReference>
<dbReference type="EC" id="2.7.10.2" evidence="3"/>